<dbReference type="EMBL" id="JAMZEC010000001">
    <property type="protein sequence ID" value="MCP2350407.1"/>
    <property type="molecule type" value="Genomic_DNA"/>
</dbReference>
<proteinExistence type="predicted"/>
<keyword evidence="2" id="KW-1185">Reference proteome</keyword>
<accession>A0ABT1K9Z4</accession>
<dbReference type="Proteomes" id="UP001320766">
    <property type="component" value="Unassembled WGS sequence"/>
</dbReference>
<organism evidence="1 2">
    <name type="scientific">Nonomuraea roseoviolacea subsp. carminata</name>
    <dbReference type="NCBI Taxonomy" id="160689"/>
    <lineage>
        <taxon>Bacteria</taxon>
        <taxon>Bacillati</taxon>
        <taxon>Actinomycetota</taxon>
        <taxon>Actinomycetes</taxon>
        <taxon>Streptosporangiales</taxon>
        <taxon>Streptosporangiaceae</taxon>
        <taxon>Nonomuraea</taxon>
    </lineage>
</organism>
<comment type="caution">
    <text evidence="1">The sequence shown here is derived from an EMBL/GenBank/DDBJ whole genome shotgun (WGS) entry which is preliminary data.</text>
</comment>
<sequence>MGGLPEVVAVAEERARAAGFAHACEPAAGRLPAVLGYACEPAVGRSPAVLAARLPADGRVLEIHPGHAPRALTRVVTTARSSG</sequence>
<gene>
    <name evidence="1" type="ORF">HD595_006529</name>
</gene>
<reference evidence="1 2" key="1">
    <citation type="submission" date="2022-06" db="EMBL/GenBank/DDBJ databases">
        <title>Sequencing the genomes of 1000 actinobacteria strains.</title>
        <authorList>
            <person name="Klenk H.-P."/>
        </authorList>
    </citation>
    <scope>NUCLEOTIDE SEQUENCE [LARGE SCALE GENOMIC DNA]</scope>
    <source>
        <strain evidence="1 2">DSM 44170</strain>
    </source>
</reference>
<protein>
    <submittedName>
        <fullName evidence="1">Uncharacterized protein</fullName>
    </submittedName>
</protein>
<name>A0ABT1K9Z4_9ACTN</name>
<evidence type="ECO:0000313" key="1">
    <source>
        <dbReference type="EMBL" id="MCP2350407.1"/>
    </source>
</evidence>
<evidence type="ECO:0000313" key="2">
    <source>
        <dbReference type="Proteomes" id="UP001320766"/>
    </source>
</evidence>
<dbReference type="RefSeq" id="WP_253775754.1">
    <property type="nucleotide sequence ID" value="NZ_BAAAVE010000003.1"/>
</dbReference>